<dbReference type="EMBL" id="JAAGOB010000001">
    <property type="protein sequence ID" value="NED93989.1"/>
    <property type="molecule type" value="Genomic_DNA"/>
</dbReference>
<protein>
    <submittedName>
        <fullName evidence="1">Uncharacterized protein</fullName>
    </submittedName>
</protein>
<evidence type="ECO:0000313" key="2">
    <source>
        <dbReference type="Proteomes" id="UP000469185"/>
    </source>
</evidence>
<evidence type="ECO:0000313" key="1">
    <source>
        <dbReference type="EMBL" id="NED93989.1"/>
    </source>
</evidence>
<dbReference type="Proteomes" id="UP000469185">
    <property type="component" value="Unassembled WGS sequence"/>
</dbReference>
<name>A0A6N9YGI4_9ACTN</name>
<dbReference type="RefSeq" id="WP_163815351.1">
    <property type="nucleotide sequence ID" value="NZ_JAAGOB010000001.1"/>
</dbReference>
<gene>
    <name evidence="1" type="ORF">G1H11_01505</name>
</gene>
<dbReference type="AlphaFoldDB" id="A0A6N9YGI4"/>
<organism evidence="1 2">
    <name type="scientific">Phytoactinopolyspora alkaliphila</name>
    <dbReference type="NCBI Taxonomy" id="1783498"/>
    <lineage>
        <taxon>Bacteria</taxon>
        <taxon>Bacillati</taxon>
        <taxon>Actinomycetota</taxon>
        <taxon>Actinomycetes</taxon>
        <taxon>Jiangellales</taxon>
        <taxon>Jiangellaceae</taxon>
        <taxon>Phytoactinopolyspora</taxon>
    </lineage>
</organism>
<accession>A0A6N9YGI4</accession>
<keyword evidence="2" id="KW-1185">Reference proteome</keyword>
<sequence>MVTMPRSARLAAWANAWLRSESSMDDVLTRVCGDDEPHDVAGLPGDATTSSLVTALSKLRDRGAGSFRVVLPVPGDPAGLGGPRQLTEAAIDAGEAVLAHGAGLALVPEIQAFGPPGDEGHLVTWRCYEAEIPPLGATLAEAEQQLASTLIDAGSSLAALDVASWRPEVATLLNDVRKSQIAEPLPRTYPPRAQMVAARSIRLLAVAGFALDDDGGAVSAAAAQSRRDVLAPLERAARHALVAACNSLDQ</sequence>
<comment type="caution">
    <text evidence="1">The sequence shown here is derived from an EMBL/GenBank/DDBJ whole genome shotgun (WGS) entry which is preliminary data.</text>
</comment>
<reference evidence="1 2" key="1">
    <citation type="submission" date="2020-02" db="EMBL/GenBank/DDBJ databases">
        <authorList>
            <person name="Li X.-J."/>
            <person name="Feng X.-M."/>
        </authorList>
    </citation>
    <scope>NUCLEOTIDE SEQUENCE [LARGE SCALE GENOMIC DNA]</scope>
    <source>
        <strain evidence="1 2">CGMCC 4.7225</strain>
    </source>
</reference>
<proteinExistence type="predicted"/>